<name>A0A194X590_MOLSC</name>
<gene>
    <name evidence="1" type="ORF">LY89DRAFT_109243</name>
</gene>
<keyword evidence="2" id="KW-1185">Reference proteome</keyword>
<accession>A0A194X590</accession>
<dbReference type="Proteomes" id="UP000070700">
    <property type="component" value="Unassembled WGS sequence"/>
</dbReference>
<evidence type="ECO:0000313" key="1">
    <source>
        <dbReference type="EMBL" id="KUJ15341.1"/>
    </source>
</evidence>
<sequence length="148" mass="16697">MTRYEKTTPGMLLRQKASVPGRIDYRRRVGTSSIVKLAKSPMCLICCICCFCWCWCCCCCKRSENARMEAKGPTAVLDFNTTMDLKSKECESATLSTCCEKATPSKAERLQYLCESRNAIVNAQLHFHFSPKPWTLQRARGALLAPQL</sequence>
<proteinExistence type="predicted"/>
<dbReference type="EMBL" id="KQ947418">
    <property type="protein sequence ID" value="KUJ15341.1"/>
    <property type="molecule type" value="Genomic_DNA"/>
</dbReference>
<dbReference type="KEGG" id="psco:LY89DRAFT_109243"/>
<protein>
    <submittedName>
        <fullName evidence="1">Uncharacterized protein</fullName>
    </submittedName>
</protein>
<dbReference type="RefSeq" id="XP_018069696.1">
    <property type="nucleotide sequence ID" value="XM_018205063.1"/>
</dbReference>
<evidence type="ECO:0000313" key="2">
    <source>
        <dbReference type="Proteomes" id="UP000070700"/>
    </source>
</evidence>
<reference evidence="1 2" key="1">
    <citation type="submission" date="2015-10" db="EMBL/GenBank/DDBJ databases">
        <title>Full genome of DAOMC 229536 Phialocephala scopiformis, a fungal endophyte of spruce producing the potent anti-insectan compound rugulosin.</title>
        <authorList>
            <consortium name="DOE Joint Genome Institute"/>
            <person name="Walker A.K."/>
            <person name="Frasz S.L."/>
            <person name="Seifert K.A."/>
            <person name="Miller J.D."/>
            <person name="Mondo S.J."/>
            <person name="Labutti K."/>
            <person name="Lipzen A."/>
            <person name="Dockter R."/>
            <person name="Kennedy M."/>
            <person name="Grigoriev I.V."/>
            <person name="Spatafora J.W."/>
        </authorList>
    </citation>
    <scope>NUCLEOTIDE SEQUENCE [LARGE SCALE GENOMIC DNA]</scope>
    <source>
        <strain evidence="1 2">CBS 120377</strain>
    </source>
</reference>
<dbReference type="InParanoid" id="A0A194X590"/>
<dbReference type="GeneID" id="28814789"/>
<organism evidence="1 2">
    <name type="scientific">Mollisia scopiformis</name>
    <name type="common">Conifer needle endophyte fungus</name>
    <name type="synonym">Phialocephala scopiformis</name>
    <dbReference type="NCBI Taxonomy" id="149040"/>
    <lineage>
        <taxon>Eukaryota</taxon>
        <taxon>Fungi</taxon>
        <taxon>Dikarya</taxon>
        <taxon>Ascomycota</taxon>
        <taxon>Pezizomycotina</taxon>
        <taxon>Leotiomycetes</taxon>
        <taxon>Helotiales</taxon>
        <taxon>Mollisiaceae</taxon>
        <taxon>Mollisia</taxon>
    </lineage>
</organism>
<dbReference type="AlphaFoldDB" id="A0A194X590"/>